<dbReference type="PANTHER" id="PTHR31535">
    <property type="match status" value="1"/>
</dbReference>
<dbReference type="Proteomes" id="UP000760480">
    <property type="component" value="Unassembled WGS sequence"/>
</dbReference>
<name>A0ABX1TNE0_9GAMM</name>
<accession>A0ABX1TNE0</accession>
<gene>
    <name evidence="2" type="ORF">E4P82_18125</name>
</gene>
<evidence type="ECO:0000313" key="3">
    <source>
        <dbReference type="Proteomes" id="UP000760480"/>
    </source>
</evidence>
<protein>
    <submittedName>
        <fullName evidence="2">Uncharacterized protein</fullName>
    </submittedName>
</protein>
<keyword evidence="3" id="KW-1185">Reference proteome</keyword>
<feature type="signal peptide" evidence="1">
    <location>
        <begin position="1"/>
        <end position="40"/>
    </location>
</feature>
<keyword evidence="1" id="KW-0732">Signal</keyword>
<organism evidence="2 3">
    <name type="scientific">Candidatus Competibacter phosphatis</name>
    <dbReference type="NCBI Taxonomy" id="221280"/>
    <lineage>
        <taxon>Bacteria</taxon>
        <taxon>Pseudomonadati</taxon>
        <taxon>Pseudomonadota</taxon>
        <taxon>Gammaproteobacteria</taxon>
        <taxon>Candidatus Competibacteraceae</taxon>
        <taxon>Candidatus Competibacter</taxon>
    </lineage>
</organism>
<reference evidence="2 3" key="1">
    <citation type="submission" date="2019-03" db="EMBL/GenBank/DDBJ databases">
        <title>Metabolic reconstructions from genomes of highly enriched 'Candidatus Accumulibacter' and 'Candidatus Competibacter' bioreactor populations.</title>
        <authorList>
            <person name="Annavajhala M.K."/>
            <person name="Welles L."/>
            <person name="Abbas B."/>
            <person name="Sorokin D."/>
            <person name="Park H."/>
            <person name="Van Loosdrecht M."/>
            <person name="Chandran K."/>
        </authorList>
    </citation>
    <scope>NUCLEOTIDE SEQUENCE [LARGE SCALE GENOMIC DNA]</scope>
    <source>
        <strain evidence="2 3">SBR_G</strain>
    </source>
</reference>
<dbReference type="PANTHER" id="PTHR31535:SF3">
    <property type="entry name" value="REGULATORY PROTEIN ZESTE"/>
    <property type="match status" value="1"/>
</dbReference>
<evidence type="ECO:0000313" key="2">
    <source>
        <dbReference type="EMBL" id="NMQ20937.1"/>
    </source>
</evidence>
<proteinExistence type="predicted"/>
<sequence length="240" mass="24939">MGDRNDCLTFTTIMSKTMTMRISFFAMLLCCCLGSNLALAQTVYTFTPAGATGTAGPTQAMIDTAYAGTNLDGQVTSVGGIQNWVIPTSGPYLIEAFGGQGYGPFGGRGAHIAGEFNLNAGDTLKILVGQRAPPYLNYPSTTYNHQFGGGGGSFVTMTDNTPLVVAGGGGGSHVASYLAANDGQITTNGAAGAAGVLIGAGGTGGSRRSAGHQRGWRWRIAREWQRHCRRSGLCERGSRR</sequence>
<dbReference type="EMBL" id="SPMZ01000070">
    <property type="protein sequence ID" value="NMQ20937.1"/>
    <property type="molecule type" value="Genomic_DNA"/>
</dbReference>
<comment type="caution">
    <text evidence="2">The sequence shown here is derived from an EMBL/GenBank/DDBJ whole genome shotgun (WGS) entry which is preliminary data.</text>
</comment>
<feature type="chain" id="PRO_5045106952" evidence="1">
    <location>
        <begin position="41"/>
        <end position="240"/>
    </location>
</feature>
<evidence type="ECO:0000256" key="1">
    <source>
        <dbReference type="SAM" id="SignalP"/>
    </source>
</evidence>